<name>A0A0G2HUQ9_9EURO</name>
<feature type="transmembrane region" description="Helical" evidence="6">
    <location>
        <begin position="46"/>
        <end position="65"/>
    </location>
</feature>
<dbReference type="Pfam" id="PF07947">
    <property type="entry name" value="YhhN"/>
    <property type="match status" value="1"/>
</dbReference>
<evidence type="ECO:0000256" key="4">
    <source>
        <dbReference type="ARBA" id="ARBA00022989"/>
    </source>
</evidence>
<dbReference type="EMBL" id="LCZI01001291">
    <property type="protein sequence ID" value="KKZ61465.1"/>
    <property type="molecule type" value="Genomic_DNA"/>
</dbReference>
<evidence type="ECO:0000256" key="3">
    <source>
        <dbReference type="ARBA" id="ARBA00022692"/>
    </source>
</evidence>
<dbReference type="OrthoDB" id="2133758at2759"/>
<dbReference type="AlphaFoldDB" id="A0A0G2HUQ9"/>
<comment type="caution">
    <text evidence="7">The sequence shown here is derived from an EMBL/GenBank/DDBJ whole genome shotgun (WGS) entry which is preliminary data.</text>
</comment>
<dbReference type="GO" id="GO:0016787">
    <property type="term" value="F:hydrolase activity"/>
    <property type="evidence" value="ECO:0007669"/>
    <property type="project" value="TreeGrafter"/>
</dbReference>
<feature type="transmembrane region" description="Helical" evidence="6">
    <location>
        <begin position="141"/>
        <end position="160"/>
    </location>
</feature>
<evidence type="ECO:0000313" key="7">
    <source>
        <dbReference type="EMBL" id="KKZ61465.1"/>
    </source>
</evidence>
<keyword evidence="4 6" id="KW-1133">Transmembrane helix</keyword>
<comment type="similarity">
    <text evidence="2">Belongs to the TMEM86 family.</text>
</comment>
<feature type="transmembrane region" description="Helical" evidence="6">
    <location>
        <begin position="172"/>
        <end position="193"/>
    </location>
</feature>
<dbReference type="Proteomes" id="UP000034164">
    <property type="component" value="Unassembled WGS sequence"/>
</dbReference>
<dbReference type="PANTHER" id="PTHR31885">
    <property type="entry name" value="GH04784P"/>
    <property type="match status" value="1"/>
</dbReference>
<evidence type="ECO:0000256" key="1">
    <source>
        <dbReference type="ARBA" id="ARBA00004141"/>
    </source>
</evidence>
<comment type="subcellular location">
    <subcellularLocation>
        <location evidence="1">Membrane</location>
        <topology evidence="1">Multi-pass membrane protein</topology>
    </subcellularLocation>
</comment>
<feature type="transmembrane region" description="Helical" evidence="6">
    <location>
        <begin position="77"/>
        <end position="97"/>
    </location>
</feature>
<evidence type="ECO:0000313" key="8">
    <source>
        <dbReference type="Proteomes" id="UP000034164"/>
    </source>
</evidence>
<dbReference type="PANTHER" id="PTHR31885:SF6">
    <property type="entry name" value="GH04784P"/>
    <property type="match status" value="1"/>
</dbReference>
<keyword evidence="5 6" id="KW-0472">Membrane</keyword>
<reference evidence="8" key="1">
    <citation type="journal article" date="2015" name="PLoS Genet.">
        <title>The dynamic genome and transcriptome of the human fungal pathogen Blastomyces and close relative Emmonsia.</title>
        <authorList>
            <person name="Munoz J.F."/>
            <person name="Gauthier G.M."/>
            <person name="Desjardins C.A."/>
            <person name="Gallo J.E."/>
            <person name="Holder J."/>
            <person name="Sullivan T.D."/>
            <person name="Marty A.J."/>
            <person name="Carmen J.C."/>
            <person name="Chen Z."/>
            <person name="Ding L."/>
            <person name="Gujja S."/>
            <person name="Magrini V."/>
            <person name="Misas E."/>
            <person name="Mitreva M."/>
            <person name="Priest M."/>
            <person name="Saif S."/>
            <person name="Whiston E.A."/>
            <person name="Young S."/>
            <person name="Zeng Q."/>
            <person name="Goldman W.E."/>
            <person name="Mardis E.R."/>
            <person name="Taylor J.W."/>
            <person name="McEwen J.G."/>
            <person name="Clay O.K."/>
            <person name="Klein B.S."/>
            <person name="Cuomo C.A."/>
        </authorList>
    </citation>
    <scope>NUCLEOTIDE SEQUENCE [LARGE SCALE GENOMIC DNA]</scope>
    <source>
        <strain evidence="8">UAMH 3008</strain>
    </source>
</reference>
<feature type="transmembrane region" description="Helical" evidence="6">
    <location>
        <begin position="224"/>
        <end position="248"/>
    </location>
</feature>
<dbReference type="InterPro" id="IPR012506">
    <property type="entry name" value="TMEM86B-like"/>
</dbReference>
<proteinExistence type="inferred from homology"/>
<keyword evidence="3 6" id="KW-0812">Transmembrane</keyword>
<gene>
    <name evidence="7" type="ORF">EMCG_00127</name>
</gene>
<sequence>MLSLSTILPPFLSNLSLPPPQAVRLVNFSLPLLVLSERFSFYPGSYIFKLLSSAAFLGGPLYYLSPSSPLQWRQWDPYHLSIAAGLIFSIIGDYCLIPTRTEYYDKHIGPLVANKKHAETQKRKVEEEEEEEEPKKISTSFQAGVGAFAAAHVAYILAFLKNNSNNDSAVSWPIFTGTFAVSMLLSKWLGVIYPPKRKENNTSNGGLSSNVLNLAISDDMRPLVFGYSAIISGMLAVAASTTATGGAAPPHQRLLGAAMFVASDIFVAKDAFGKRRAGNPGWLKPAIGFGMYFWAQMLIAGTL</sequence>
<accession>A0A0G2HUQ9</accession>
<protein>
    <recommendedName>
        <fullName evidence="9">YhhN domain-containing protein</fullName>
    </recommendedName>
</protein>
<evidence type="ECO:0000256" key="5">
    <source>
        <dbReference type="ARBA" id="ARBA00023136"/>
    </source>
</evidence>
<evidence type="ECO:0000256" key="2">
    <source>
        <dbReference type="ARBA" id="ARBA00007375"/>
    </source>
</evidence>
<organism evidence="7 8">
    <name type="scientific">[Emmonsia] crescens</name>
    <dbReference type="NCBI Taxonomy" id="73230"/>
    <lineage>
        <taxon>Eukaryota</taxon>
        <taxon>Fungi</taxon>
        <taxon>Dikarya</taxon>
        <taxon>Ascomycota</taxon>
        <taxon>Pezizomycotina</taxon>
        <taxon>Eurotiomycetes</taxon>
        <taxon>Eurotiomycetidae</taxon>
        <taxon>Onygenales</taxon>
        <taxon>Ajellomycetaceae</taxon>
        <taxon>Emergomyces</taxon>
    </lineage>
</organism>
<evidence type="ECO:0000256" key="6">
    <source>
        <dbReference type="SAM" id="Phobius"/>
    </source>
</evidence>
<evidence type="ECO:0008006" key="9">
    <source>
        <dbReference type="Google" id="ProtNLM"/>
    </source>
</evidence>
<dbReference type="GO" id="GO:0016020">
    <property type="term" value="C:membrane"/>
    <property type="evidence" value="ECO:0007669"/>
    <property type="project" value="UniProtKB-SubCell"/>
</dbReference>
<dbReference type="VEuPathDB" id="FungiDB:EMCG_00127"/>